<accession>R9PT68</accession>
<keyword evidence="3 7" id="KW-0547">Nucleotide-binding</keyword>
<keyword evidence="2 7" id="KW-0548">Nucleotidyltransferase</keyword>
<dbReference type="SUPFAM" id="SSF81593">
    <property type="entry name" value="Nucleotidyltransferase substrate binding subunit/domain"/>
    <property type="match status" value="2"/>
</dbReference>
<feature type="domain" description="Glutamate-ammonia ligase adenylyltransferase repeated" evidence="8">
    <location>
        <begin position="576"/>
        <end position="828"/>
    </location>
</feature>
<dbReference type="GO" id="GO:0000287">
    <property type="term" value="F:magnesium ion binding"/>
    <property type="evidence" value="ECO:0007669"/>
    <property type="project" value="UniProtKB-UniRule"/>
</dbReference>
<organism evidence="10 11">
    <name type="scientific">Agarivorans albus MKT 106</name>
    <dbReference type="NCBI Taxonomy" id="1331007"/>
    <lineage>
        <taxon>Bacteria</taxon>
        <taxon>Pseudomonadati</taxon>
        <taxon>Pseudomonadota</taxon>
        <taxon>Gammaproteobacteria</taxon>
        <taxon>Alteromonadales</taxon>
        <taxon>Alteromonadaceae</taxon>
        <taxon>Agarivorans</taxon>
    </lineage>
</organism>
<evidence type="ECO:0000259" key="9">
    <source>
        <dbReference type="Pfam" id="PF08335"/>
    </source>
</evidence>
<comment type="catalytic activity">
    <reaction evidence="7">
        <text>[glutamine synthetase]-L-tyrosine + ATP = [glutamine synthetase]-O(4)-(5'-adenylyl)-L-tyrosine + diphosphate</text>
        <dbReference type="Rhea" id="RHEA:18589"/>
        <dbReference type="Rhea" id="RHEA-COMP:10660"/>
        <dbReference type="Rhea" id="RHEA-COMP:10661"/>
        <dbReference type="ChEBI" id="CHEBI:30616"/>
        <dbReference type="ChEBI" id="CHEBI:33019"/>
        <dbReference type="ChEBI" id="CHEBI:46858"/>
        <dbReference type="ChEBI" id="CHEBI:83624"/>
        <dbReference type="EC" id="2.7.7.42"/>
    </reaction>
</comment>
<dbReference type="NCBIfam" id="NF008292">
    <property type="entry name" value="PRK11072.1"/>
    <property type="match status" value="1"/>
</dbReference>
<dbReference type="FunFam" id="3.30.460.10:FF:000014">
    <property type="entry name" value="Bifunctional glutamine synthetase adenylyltransferase/adenylyl-removing enzyme"/>
    <property type="match status" value="1"/>
</dbReference>
<reference evidence="10" key="1">
    <citation type="journal article" date="2013" name="Genome Announc.">
        <title>Draft Genome Sequence of Agarivorans albus Strain MKT 106T, an Agarolytic Marine Bacterium.</title>
        <authorList>
            <person name="Yasuike M."/>
            <person name="Nakamura Y."/>
            <person name="Kai W."/>
            <person name="Fujiwara A."/>
            <person name="Fukui Y."/>
            <person name="Satomi M."/>
            <person name="Sano M."/>
        </authorList>
    </citation>
    <scope>NUCLEOTIDE SEQUENCE [LARGE SCALE GENOMIC DNA]</scope>
</reference>
<dbReference type="Pfam" id="PF08335">
    <property type="entry name" value="GlnD_UR_UTase"/>
    <property type="match status" value="2"/>
</dbReference>
<dbReference type="GO" id="GO:0005829">
    <property type="term" value="C:cytosol"/>
    <property type="evidence" value="ECO:0007669"/>
    <property type="project" value="TreeGrafter"/>
</dbReference>
<dbReference type="PANTHER" id="PTHR30621">
    <property type="entry name" value="GLUTAMINE SYNTHETASE ADENYLYLTRANSFERASE"/>
    <property type="match status" value="1"/>
</dbReference>
<keyword evidence="11" id="KW-1185">Reference proteome</keyword>
<evidence type="ECO:0000256" key="5">
    <source>
        <dbReference type="ARBA" id="ARBA00022842"/>
    </source>
</evidence>
<dbReference type="AlphaFoldDB" id="R9PT68"/>
<dbReference type="EC" id="2.7.7.42" evidence="7"/>
<evidence type="ECO:0000256" key="2">
    <source>
        <dbReference type="ARBA" id="ARBA00022695"/>
    </source>
</evidence>
<proteinExistence type="inferred from homology"/>
<dbReference type="InterPro" id="IPR043519">
    <property type="entry name" value="NT_sf"/>
</dbReference>
<evidence type="ECO:0000256" key="3">
    <source>
        <dbReference type="ARBA" id="ARBA00022741"/>
    </source>
</evidence>
<dbReference type="HAMAP" id="MF_00802">
    <property type="entry name" value="GlnE"/>
    <property type="match status" value="1"/>
</dbReference>
<dbReference type="Gene3D" id="1.10.4050.10">
    <property type="entry name" value="Glutamine synthase adenylyltransferase GlnE"/>
    <property type="match status" value="1"/>
</dbReference>
<comment type="similarity">
    <text evidence="7">Belongs to the GlnE family.</text>
</comment>
<protein>
    <recommendedName>
        <fullName evidence="7">Bifunctional glutamine synthetase adenylyltransferase/adenylyl-removing enzyme</fullName>
    </recommendedName>
    <alternativeName>
        <fullName evidence="7">ATP:glutamine synthetase adenylyltransferase</fullName>
    </alternativeName>
    <alternativeName>
        <fullName evidence="7">ATase</fullName>
    </alternativeName>
    <domain>
        <recommendedName>
            <fullName evidence="7">Glutamine synthetase adenylyl-L-tyrosine phosphorylase</fullName>
            <ecNumber evidence="7">2.7.7.89</ecNumber>
        </recommendedName>
        <alternativeName>
            <fullName evidence="7">Adenylyl removase</fullName>
            <shortName evidence="7">AR</shortName>
            <shortName evidence="7">AT-N</shortName>
        </alternativeName>
    </domain>
    <domain>
        <recommendedName>
            <fullName evidence="7">Glutamine synthetase adenylyl transferase</fullName>
            <ecNumber evidence="7">2.7.7.42</ecNumber>
        </recommendedName>
        <alternativeName>
            <fullName evidence="7">Adenylyl transferase</fullName>
            <shortName evidence="7">AT</shortName>
            <shortName evidence="7">AT-C</shortName>
        </alternativeName>
    </domain>
</protein>
<dbReference type="PANTHER" id="PTHR30621:SF0">
    <property type="entry name" value="BIFUNCTIONAL GLUTAMINE SYNTHETASE ADENYLYLTRANSFERASE_ADENYLYL-REMOVING ENZYME"/>
    <property type="match status" value="1"/>
</dbReference>
<evidence type="ECO:0000256" key="6">
    <source>
        <dbReference type="ARBA" id="ARBA00023268"/>
    </source>
</evidence>
<feature type="region of interest" description="Adenylyl transferase" evidence="7">
    <location>
        <begin position="470"/>
        <end position="967"/>
    </location>
</feature>
<keyword evidence="6 7" id="KW-0511">Multifunctional enzyme</keyword>
<dbReference type="InterPro" id="IPR013546">
    <property type="entry name" value="PII_UdlTrfase/GS_AdlTrfase"/>
</dbReference>
<dbReference type="CDD" id="cd05401">
    <property type="entry name" value="NT_GlnE_GlnD_like"/>
    <property type="match status" value="2"/>
</dbReference>
<dbReference type="Gene3D" id="1.20.120.1510">
    <property type="match status" value="1"/>
</dbReference>
<dbReference type="GO" id="GO:0047388">
    <property type="term" value="F:[glutamine synthetase]-adenylyl-L-tyrosine phosphorylase activity"/>
    <property type="evidence" value="ECO:0007669"/>
    <property type="project" value="UniProtKB-EC"/>
</dbReference>
<dbReference type="InterPro" id="IPR005190">
    <property type="entry name" value="GlnE_rpt_dom"/>
</dbReference>
<sequence length="967" mass="110381">MMILSQILDSGFFIMPSTLPVPSELSTIAEQSWERLIELAPNLLEQLDPQQQLQSKTAFALSDFIARSCISQPGLLSDIWQQQLLEQPLNEQQMREQLSATLAEQITDDGAKKVLRHFRRLQMVLIAWRDLLLKQAVTDSFAQVSAVADSCVDCANQWLYKRCCSESGTPSDAEGNAQPLVVIGMGKLGGRELNFSSDIDLIFCFPENGETQGGRRSIANQQFFIRMGQRLIQLIDQTTVDGFVFRVDMRLRPFGESGPLAVSYAAFEDYYQHHGRDWERYAMVKARVINQDLRFDQDIQAMLKPYVYRRYIDFSAIQALRSMKAMINSEIRRKGLRDNIKLGSGGIREIEFIVQTFQLIRGGREPVLQTRSLLQALSQLSEHGELNEAQTKMLREHYLYLRQVENILQQIDDQQTQTLPDTSGDQQRVAWVMGHDNWESFYQQLQQGLAQVNACFQSAIGEEEQEEHQAGQEYDDLWHCGADREALASLMSKHVCSEEEQKKRVETMYHFMHAVEKRQIGQRGRQTLERMMPSLLQQLFEHPQTSLVLPRVMVLLERILSRTAYLELLAENPASLQQLLRLCAGSAMLAQKLASFPILLDELLDPKLLYNPASEDSYAQQLREFMLRIPPDDMEQQMEALRQFKQIQQLRITAADIAGALPLMKVSDHLTAVAEVIVNAVVEQAWSQMVERHGYPEHLGEQQRGFAVVGYGKIGGIETGYSSDLDLVFLHNSDSSTYTNGPKQIDSKQFYLKLAQRIMHLFNTRTASGVLYELDMRLRPSGASGLLVSAIEAFEQYQVKEAWTWEHQALVRARVIYGDAELAESFAQVRHKILAQPRDAAELAKQVQEMRSKMQGHLSRETEDVLDLKQSPGGMVDIEFIAQYLVLLHTQEYPQLSKWTDNVRIFESCAELDLLKPEQAQGLSQSYLDIRDECHRCGLQGLPRLANKAEFKQDLSVVTDTWQQLFT</sequence>
<keyword evidence="10" id="KW-0436">Ligase</keyword>
<dbReference type="EC" id="2.7.7.89" evidence="7"/>
<dbReference type="GO" id="GO:0008882">
    <property type="term" value="F:[glutamate-ammonia-ligase] adenylyltransferase activity"/>
    <property type="evidence" value="ECO:0007669"/>
    <property type="project" value="UniProtKB-UniRule"/>
</dbReference>
<dbReference type="Proteomes" id="UP000014461">
    <property type="component" value="Unassembled WGS sequence"/>
</dbReference>
<dbReference type="Gene3D" id="1.20.120.330">
    <property type="entry name" value="Nucleotidyltransferases domain 2"/>
    <property type="match status" value="2"/>
</dbReference>
<keyword evidence="5 7" id="KW-0460">Magnesium</keyword>
<evidence type="ECO:0000256" key="4">
    <source>
        <dbReference type="ARBA" id="ARBA00022840"/>
    </source>
</evidence>
<dbReference type="FunFam" id="1.20.120.330:FF:000005">
    <property type="entry name" value="Bifunctional glutamine synthetase adenylyltransferase/adenylyl-removing enzyme"/>
    <property type="match status" value="1"/>
</dbReference>
<feature type="region of interest" description="Adenylyl removase" evidence="7">
    <location>
        <begin position="1"/>
        <end position="464"/>
    </location>
</feature>
<dbReference type="GO" id="GO:0000820">
    <property type="term" value="P:regulation of glutamine family amino acid metabolic process"/>
    <property type="evidence" value="ECO:0007669"/>
    <property type="project" value="UniProtKB-UniRule"/>
</dbReference>
<dbReference type="GO" id="GO:0005524">
    <property type="term" value="F:ATP binding"/>
    <property type="evidence" value="ECO:0007669"/>
    <property type="project" value="UniProtKB-UniRule"/>
</dbReference>
<dbReference type="GO" id="GO:0016874">
    <property type="term" value="F:ligase activity"/>
    <property type="evidence" value="ECO:0007669"/>
    <property type="project" value="UniProtKB-KW"/>
</dbReference>
<name>R9PT68_AGAAL</name>
<dbReference type="STRING" id="1331007.AALB_1976"/>
<keyword evidence="1 7" id="KW-0808">Transferase</keyword>
<dbReference type="EMBL" id="BARX01000011">
    <property type="protein sequence ID" value="GAD01896.1"/>
    <property type="molecule type" value="Genomic_DNA"/>
</dbReference>
<dbReference type="SUPFAM" id="SSF81301">
    <property type="entry name" value="Nucleotidyltransferase"/>
    <property type="match status" value="2"/>
</dbReference>
<dbReference type="Pfam" id="PF03710">
    <property type="entry name" value="GlnE"/>
    <property type="match status" value="2"/>
</dbReference>
<evidence type="ECO:0000313" key="11">
    <source>
        <dbReference type="Proteomes" id="UP000014461"/>
    </source>
</evidence>
<evidence type="ECO:0000259" key="8">
    <source>
        <dbReference type="Pfam" id="PF03710"/>
    </source>
</evidence>
<dbReference type="FunFam" id="3.30.460.10:FF:000009">
    <property type="entry name" value="Bifunctional glutamine synthetase adenylyltransferase/adenylyl-removing enzyme"/>
    <property type="match status" value="1"/>
</dbReference>
<evidence type="ECO:0000256" key="7">
    <source>
        <dbReference type="HAMAP-Rule" id="MF_00802"/>
    </source>
</evidence>
<comment type="caution">
    <text evidence="10">The sequence shown here is derived from an EMBL/GenBank/DDBJ whole genome shotgun (WGS) entry which is preliminary data.</text>
</comment>
<dbReference type="Gene3D" id="3.30.460.10">
    <property type="entry name" value="Beta Polymerase, domain 2"/>
    <property type="match status" value="2"/>
</dbReference>
<dbReference type="InterPro" id="IPR023057">
    <property type="entry name" value="GlnE"/>
</dbReference>
<feature type="domain" description="PII-uridylyltransferase/Glutamine-synthetase adenylyltransferase" evidence="9">
    <location>
        <begin position="849"/>
        <end position="932"/>
    </location>
</feature>
<evidence type="ECO:0000313" key="10">
    <source>
        <dbReference type="EMBL" id="GAD01896.1"/>
    </source>
</evidence>
<gene>
    <name evidence="7" type="primary">glnE</name>
    <name evidence="10" type="ORF">AALB_1976</name>
</gene>
<comment type="function">
    <text evidence="7">Involved in the regulation of glutamine synthetase GlnA, a key enzyme in the process to assimilate ammonia. When cellular nitrogen levels are high, the C-terminal adenylyl transferase (AT) inactivates GlnA by covalent transfer of an adenylyl group from ATP to specific tyrosine residue of GlnA, thus reducing its activity. Conversely, when nitrogen levels are low, the N-terminal adenylyl removase (AR) activates GlnA by removing the adenylyl group by phosphorolysis, increasing its activity. The regulatory region of GlnE binds the signal transduction protein PII (GlnB) which indicates the nitrogen status of the cell.</text>
</comment>
<dbReference type="OrthoDB" id="9759366at2"/>
<comment type="catalytic activity">
    <reaction evidence="7">
        <text>[glutamine synthetase]-O(4)-(5'-adenylyl)-L-tyrosine + phosphate = [glutamine synthetase]-L-tyrosine + ADP</text>
        <dbReference type="Rhea" id="RHEA:43716"/>
        <dbReference type="Rhea" id="RHEA-COMP:10660"/>
        <dbReference type="Rhea" id="RHEA-COMP:10661"/>
        <dbReference type="ChEBI" id="CHEBI:43474"/>
        <dbReference type="ChEBI" id="CHEBI:46858"/>
        <dbReference type="ChEBI" id="CHEBI:83624"/>
        <dbReference type="ChEBI" id="CHEBI:456216"/>
        <dbReference type="EC" id="2.7.7.89"/>
    </reaction>
</comment>
<feature type="domain" description="Glutamate-ammonia ligase adenylyltransferase repeated" evidence="8">
    <location>
        <begin position="57"/>
        <end position="298"/>
    </location>
</feature>
<comment type="cofactor">
    <cofactor evidence="7">
        <name>Mg(2+)</name>
        <dbReference type="ChEBI" id="CHEBI:18420"/>
    </cofactor>
</comment>
<feature type="domain" description="PII-uridylyltransferase/Glutamine-synthetase adenylyltransferase" evidence="9">
    <location>
        <begin position="321"/>
        <end position="458"/>
    </location>
</feature>
<keyword evidence="4 7" id="KW-0067">ATP-binding</keyword>
<evidence type="ECO:0000256" key="1">
    <source>
        <dbReference type="ARBA" id="ARBA00022679"/>
    </source>
</evidence>
<dbReference type="RefSeq" id="WP_016401664.1">
    <property type="nucleotide sequence ID" value="NZ_BARX01000011.1"/>
</dbReference>